<keyword evidence="4 10" id="KW-0812">Transmembrane</keyword>
<dbReference type="eggNOG" id="COG4206">
    <property type="taxonomic scope" value="Bacteria"/>
</dbReference>
<evidence type="ECO:0000256" key="10">
    <source>
        <dbReference type="PROSITE-ProRule" id="PRU01360"/>
    </source>
</evidence>
<keyword evidence="5 12" id="KW-0732">Signal</keyword>
<dbReference type="PANTHER" id="PTHR30069">
    <property type="entry name" value="TONB-DEPENDENT OUTER MEMBRANE RECEPTOR"/>
    <property type="match status" value="1"/>
</dbReference>
<dbReference type="InterPro" id="IPR036942">
    <property type="entry name" value="Beta-barrel_TonB_sf"/>
</dbReference>
<keyword evidence="9 10" id="KW-0998">Cell outer membrane</keyword>
<evidence type="ECO:0000259" key="13">
    <source>
        <dbReference type="Pfam" id="PF00593"/>
    </source>
</evidence>
<feature type="signal peptide" evidence="12">
    <location>
        <begin position="1"/>
        <end position="20"/>
    </location>
</feature>
<comment type="subcellular location">
    <subcellularLocation>
        <location evidence="1 10">Cell outer membrane</location>
        <topology evidence="1 10">Multi-pass membrane protein</topology>
    </subcellularLocation>
</comment>
<dbReference type="Gene3D" id="2.40.170.20">
    <property type="entry name" value="TonB-dependent receptor, beta-barrel domain"/>
    <property type="match status" value="1"/>
</dbReference>
<feature type="domain" description="TonB-dependent receptor-like beta-barrel" evidence="13">
    <location>
        <begin position="273"/>
        <end position="587"/>
    </location>
</feature>
<dbReference type="InterPro" id="IPR000531">
    <property type="entry name" value="Beta-barrel_TonB"/>
</dbReference>
<dbReference type="Pfam" id="PF00593">
    <property type="entry name" value="TonB_dep_Rec_b-barrel"/>
    <property type="match status" value="1"/>
</dbReference>
<organism evidence="15 16">
    <name type="scientific">Caenibius tardaugens NBRC 16725</name>
    <dbReference type="NCBI Taxonomy" id="1219035"/>
    <lineage>
        <taxon>Bacteria</taxon>
        <taxon>Pseudomonadati</taxon>
        <taxon>Pseudomonadota</taxon>
        <taxon>Alphaproteobacteria</taxon>
        <taxon>Sphingomonadales</taxon>
        <taxon>Erythrobacteraceae</taxon>
        <taxon>Caenibius</taxon>
    </lineage>
</organism>
<evidence type="ECO:0000313" key="15">
    <source>
        <dbReference type="EMBL" id="GAD48200.1"/>
    </source>
</evidence>
<sequence>MYKYLFLAGSCLVLAQPALAEDKEIVVTATGLPQSSDDTAQPITVINREEIEQVQGGDFTRVLTRLPGTTFTRTGPMGSVTLLGVRGAPAGQTLVLIDGVRVNDASTTNGEFDLAQLANGTIESVELLRGPNSVVWGSHAMGGVMNITTRIENGASGSIEYGGDDRVTATAAAGIVSDRFEAALSGSFIDAEGYSAAASGTEKDGYRQYNLAGRARYRLTETLSLSANARYSRGKVELDGFPPPTYTFADADVTEKLEAWSGRIGALYDTGSLQLNAGYTIVDTRRDGDDPSFPYRIDGRSERVELFGRVALPGKFALNFGGDHEWSRFSNAPDKGKAKNGSVHALLGYYGDRLIATAGLRYDDHSDFGGEWTFGANASYLISPGLRVRAAYGEGFKAPTLYQLLSQYGNPDVQPERSKTYEIGISYGDRGDTVYLAATAYRRDASNLIDFFSCWTGTAPLCATRPSGFYYNVGKGRAQGFELEAGLRFTPNLSTNIVYSYADTENRTPGDINRGNAFARRPEHMITGSIDWTTPLGLALGFDLRVVGDAWDNASNTRLLDSYALGDIRASYRINDTIEVFGRVENVWDQDYTIAGGYGTQGRAAYIGVRLRK</sequence>
<proteinExistence type="inferred from homology"/>
<evidence type="ECO:0000256" key="5">
    <source>
        <dbReference type="ARBA" id="ARBA00022729"/>
    </source>
</evidence>
<evidence type="ECO:0000313" key="16">
    <source>
        <dbReference type="Proteomes" id="UP000016568"/>
    </source>
</evidence>
<dbReference type="OrthoDB" id="9796221at2"/>
<gene>
    <name evidence="15" type="primary">btuB</name>
    <name evidence="15" type="ORF">NT2_02_02820</name>
</gene>
<dbReference type="GO" id="GO:0009279">
    <property type="term" value="C:cell outer membrane"/>
    <property type="evidence" value="ECO:0007669"/>
    <property type="project" value="UniProtKB-SubCell"/>
</dbReference>
<dbReference type="PROSITE" id="PS52016">
    <property type="entry name" value="TONB_DEPENDENT_REC_3"/>
    <property type="match status" value="1"/>
</dbReference>
<evidence type="ECO:0000256" key="3">
    <source>
        <dbReference type="ARBA" id="ARBA00022452"/>
    </source>
</evidence>
<dbReference type="InterPro" id="IPR012910">
    <property type="entry name" value="Plug_dom"/>
</dbReference>
<accession>U2YIM7</accession>
<protein>
    <submittedName>
        <fullName evidence="15">Vitamin B12 transporter BtuB</fullName>
    </submittedName>
</protein>
<comment type="caution">
    <text evidence="15">The sequence shown here is derived from an EMBL/GenBank/DDBJ whole genome shotgun (WGS) entry which is preliminary data.</text>
</comment>
<dbReference type="AlphaFoldDB" id="U2YIM7"/>
<keyword evidence="7 11" id="KW-0798">TonB box</keyword>
<evidence type="ECO:0000256" key="7">
    <source>
        <dbReference type="ARBA" id="ARBA00023077"/>
    </source>
</evidence>
<evidence type="ECO:0000256" key="6">
    <source>
        <dbReference type="ARBA" id="ARBA00023065"/>
    </source>
</evidence>
<dbReference type="GO" id="GO:0006811">
    <property type="term" value="P:monoatomic ion transport"/>
    <property type="evidence" value="ECO:0007669"/>
    <property type="project" value="UniProtKB-KW"/>
</dbReference>
<evidence type="ECO:0000259" key="14">
    <source>
        <dbReference type="Pfam" id="PF07715"/>
    </source>
</evidence>
<keyword evidence="6" id="KW-0406">Ion transport</keyword>
<dbReference type="CDD" id="cd01347">
    <property type="entry name" value="ligand_gated_channel"/>
    <property type="match status" value="1"/>
</dbReference>
<dbReference type="Pfam" id="PF07715">
    <property type="entry name" value="Plug"/>
    <property type="match status" value="1"/>
</dbReference>
<comment type="similarity">
    <text evidence="10 11">Belongs to the TonB-dependent receptor family.</text>
</comment>
<dbReference type="InterPro" id="IPR039426">
    <property type="entry name" value="TonB-dep_rcpt-like"/>
</dbReference>
<dbReference type="EMBL" id="BASZ01000002">
    <property type="protein sequence ID" value="GAD48200.1"/>
    <property type="molecule type" value="Genomic_DNA"/>
</dbReference>
<evidence type="ECO:0000256" key="8">
    <source>
        <dbReference type="ARBA" id="ARBA00023136"/>
    </source>
</evidence>
<dbReference type="GO" id="GO:0015889">
    <property type="term" value="P:cobalamin transport"/>
    <property type="evidence" value="ECO:0007669"/>
    <property type="project" value="TreeGrafter"/>
</dbReference>
<dbReference type="SUPFAM" id="SSF56935">
    <property type="entry name" value="Porins"/>
    <property type="match status" value="1"/>
</dbReference>
<evidence type="ECO:0000256" key="4">
    <source>
        <dbReference type="ARBA" id="ARBA00022692"/>
    </source>
</evidence>
<dbReference type="Gene3D" id="2.170.130.10">
    <property type="entry name" value="TonB-dependent receptor, plug domain"/>
    <property type="match status" value="1"/>
</dbReference>
<reference evidence="15 16" key="1">
    <citation type="submission" date="2013-09" db="EMBL/GenBank/DDBJ databases">
        <title>Whole genome shotgun sequence of Novosphingobium tardaugens NBRC 16725.</title>
        <authorList>
            <person name="Isaki S."/>
            <person name="Hosoyama A."/>
            <person name="Tsuchikane K."/>
            <person name="Katsumata H."/>
            <person name="Ando Y."/>
            <person name="Yamazaki S."/>
            <person name="Fujita N."/>
        </authorList>
    </citation>
    <scope>NUCLEOTIDE SEQUENCE [LARGE SCALE GENOMIC DNA]</scope>
    <source>
        <strain evidence="15 16">NBRC 16725</strain>
    </source>
</reference>
<feature type="domain" description="TonB-dependent receptor plug" evidence="14">
    <location>
        <begin position="37"/>
        <end position="144"/>
    </location>
</feature>
<feature type="chain" id="PRO_5030177700" evidence="12">
    <location>
        <begin position="21"/>
        <end position="613"/>
    </location>
</feature>
<dbReference type="InterPro" id="IPR037066">
    <property type="entry name" value="Plug_dom_sf"/>
</dbReference>
<evidence type="ECO:0000256" key="2">
    <source>
        <dbReference type="ARBA" id="ARBA00022448"/>
    </source>
</evidence>
<keyword evidence="3 10" id="KW-1134">Transmembrane beta strand</keyword>
<evidence type="ECO:0000256" key="12">
    <source>
        <dbReference type="SAM" id="SignalP"/>
    </source>
</evidence>
<keyword evidence="16" id="KW-1185">Reference proteome</keyword>
<dbReference type="PANTHER" id="PTHR30069:SF53">
    <property type="entry name" value="COLICIN I RECEPTOR-RELATED"/>
    <property type="match status" value="1"/>
</dbReference>
<keyword evidence="8 10" id="KW-0472">Membrane</keyword>
<evidence type="ECO:0000256" key="1">
    <source>
        <dbReference type="ARBA" id="ARBA00004571"/>
    </source>
</evidence>
<dbReference type="Proteomes" id="UP000016568">
    <property type="component" value="Unassembled WGS sequence"/>
</dbReference>
<evidence type="ECO:0000256" key="9">
    <source>
        <dbReference type="ARBA" id="ARBA00023237"/>
    </source>
</evidence>
<name>U2YIM7_9SPHN</name>
<evidence type="ECO:0000256" key="11">
    <source>
        <dbReference type="RuleBase" id="RU003357"/>
    </source>
</evidence>
<keyword evidence="2 10" id="KW-0813">Transport</keyword>
<dbReference type="KEGG" id="ntd:EGO55_00950"/>